<dbReference type="InterPro" id="IPR043519">
    <property type="entry name" value="NT_sf"/>
</dbReference>
<dbReference type="RefSeq" id="WP_251949913.1">
    <property type="nucleotide sequence ID" value="NZ_CP080572.1"/>
</dbReference>
<dbReference type="AlphaFoldDB" id="A0A9E7MBC0"/>
<dbReference type="Pfam" id="PF01909">
    <property type="entry name" value="NTP_transf_2"/>
    <property type="match status" value="1"/>
</dbReference>
<reference evidence="2 3" key="1">
    <citation type="submission" date="2021-08" db="EMBL/GenBank/DDBJ databases">
        <title>Thermococcus onnuriiensis IOH2.</title>
        <authorList>
            <person name="Park Y.-J."/>
        </authorList>
    </citation>
    <scope>NUCLEOTIDE SEQUENCE [LARGE SCALE GENOMIC DNA]</scope>
    <source>
        <strain evidence="2 3">IOH2</strain>
    </source>
</reference>
<gene>
    <name evidence="2" type="ORF">K1720_03300</name>
</gene>
<sequence length="104" mass="12142">MNLQMLLRELKENLKKALGDEIEDIILYGSYARGDYSRESDIDILLVVKEKLDLHKYEKVNEIATKLSLKYEIVISIMDYPKKDFMSLDSPFLQSVKKEGIKIE</sequence>
<accession>A0A9E7MBC0</accession>
<evidence type="ECO:0000259" key="1">
    <source>
        <dbReference type="Pfam" id="PF01909"/>
    </source>
</evidence>
<dbReference type="PANTHER" id="PTHR33933:SF1">
    <property type="entry name" value="PROTEIN ADENYLYLTRANSFERASE MNTA-RELATED"/>
    <property type="match status" value="1"/>
</dbReference>
<dbReference type="Proteomes" id="UP001056425">
    <property type="component" value="Chromosome"/>
</dbReference>
<evidence type="ECO:0000313" key="2">
    <source>
        <dbReference type="EMBL" id="USH00499.1"/>
    </source>
</evidence>
<dbReference type="GeneID" id="72777339"/>
<dbReference type="Gene3D" id="3.30.460.10">
    <property type="entry name" value="Beta Polymerase, domain 2"/>
    <property type="match status" value="1"/>
</dbReference>
<dbReference type="PANTHER" id="PTHR33933">
    <property type="entry name" value="NUCLEOTIDYLTRANSFERASE"/>
    <property type="match status" value="1"/>
</dbReference>
<organism evidence="2 3">
    <name type="scientific">Thermococcus argininiproducens</name>
    <dbReference type="NCBI Taxonomy" id="2866384"/>
    <lineage>
        <taxon>Archaea</taxon>
        <taxon>Methanobacteriati</taxon>
        <taxon>Methanobacteriota</taxon>
        <taxon>Thermococci</taxon>
        <taxon>Thermococcales</taxon>
        <taxon>Thermococcaceae</taxon>
        <taxon>Thermococcus</taxon>
    </lineage>
</organism>
<dbReference type="GO" id="GO:0016779">
    <property type="term" value="F:nucleotidyltransferase activity"/>
    <property type="evidence" value="ECO:0007669"/>
    <property type="project" value="InterPro"/>
</dbReference>
<protein>
    <submittedName>
        <fullName evidence="2">Nucleotidyltransferase domain-containing protein</fullName>
    </submittedName>
</protein>
<dbReference type="SUPFAM" id="SSF81301">
    <property type="entry name" value="Nucleotidyltransferase"/>
    <property type="match status" value="1"/>
</dbReference>
<dbReference type="InterPro" id="IPR052548">
    <property type="entry name" value="Type_VII_TA_antitoxin"/>
</dbReference>
<dbReference type="KEGG" id="thei:K1720_03300"/>
<feature type="domain" description="Polymerase nucleotidyl transferase" evidence="1">
    <location>
        <begin position="7"/>
        <end position="74"/>
    </location>
</feature>
<dbReference type="InterPro" id="IPR002934">
    <property type="entry name" value="Polymerase_NTP_transf_dom"/>
</dbReference>
<evidence type="ECO:0000313" key="3">
    <source>
        <dbReference type="Proteomes" id="UP001056425"/>
    </source>
</evidence>
<proteinExistence type="predicted"/>
<dbReference type="EMBL" id="CP080572">
    <property type="protein sequence ID" value="USH00499.1"/>
    <property type="molecule type" value="Genomic_DNA"/>
</dbReference>
<dbReference type="CDD" id="cd05403">
    <property type="entry name" value="NT_KNTase_like"/>
    <property type="match status" value="1"/>
</dbReference>
<name>A0A9E7MBC0_9EURY</name>
<keyword evidence="3" id="KW-1185">Reference proteome</keyword>